<dbReference type="Pfam" id="PF13490">
    <property type="entry name" value="zf-HC2"/>
    <property type="match status" value="1"/>
</dbReference>
<protein>
    <recommendedName>
        <fullName evidence="2">Putative zinc-finger domain-containing protein</fullName>
    </recommendedName>
</protein>
<evidence type="ECO:0000313" key="4">
    <source>
        <dbReference type="Proteomes" id="UP000006238"/>
    </source>
</evidence>
<accession>D4S1I5</accession>
<dbReference type="HOGENOM" id="CLU_705307_0_0_9"/>
<feature type="transmembrane region" description="Helical" evidence="1">
    <location>
        <begin position="73"/>
        <end position="95"/>
    </location>
</feature>
<gene>
    <name evidence="3" type="ORF">BUTYVIB_01955</name>
</gene>
<dbReference type="RefSeq" id="WP_005603845.1">
    <property type="nucleotide sequence ID" value="NZ_GG663524.1"/>
</dbReference>
<dbReference type="InterPro" id="IPR027383">
    <property type="entry name" value="Znf_put"/>
</dbReference>
<evidence type="ECO:0000256" key="1">
    <source>
        <dbReference type="SAM" id="Phobius"/>
    </source>
</evidence>
<evidence type="ECO:0000313" key="3">
    <source>
        <dbReference type="EMBL" id="EFF67924.1"/>
    </source>
</evidence>
<dbReference type="GeneID" id="98917908"/>
<comment type="caution">
    <text evidence="3">The sequence shown here is derived from an EMBL/GenBank/DDBJ whole genome shotgun (WGS) entry which is preliminary data.</text>
</comment>
<dbReference type="EMBL" id="ABWN01000034">
    <property type="protein sequence ID" value="EFF67924.1"/>
    <property type="molecule type" value="Genomic_DNA"/>
</dbReference>
<dbReference type="Proteomes" id="UP000006238">
    <property type="component" value="Unassembled WGS sequence"/>
</dbReference>
<sequence length="391" mass="45187">MNEANCNVIQDILPLYLDNAVSEDTAKMVEEHLHTCKECMEYKKKMEADIVVTENNEGKKLLRKINGRIRKKIVISVVAAIAALAALIVGGIYVYKWMQVNRLVKLKTDEMSFNYMASPYIADDLEYLKRNDICDISDVYITGNSEDYLYMTYYISYDNKSLSDVKVYKKLISRSGRYKDNIVWHNEADEDKLKKGKITLTDNRFIIYVGNLDESQKEELFNDLVIEVVFANDMYKSEKIIADAKDCRLNYTIKTADDYKRVEKYYEDYNDWKYNTSDIYRGLGYLTTGDIALGIATGFFAVSDYDMRYIMTEGNAAYNYLFDIGDVDGYGILIETPYNLMTKEHINDNVAENTYIVKKDTGERVMCIAGATLEQLEKITGREYTIYGYNN</sequence>
<reference evidence="3 4" key="1">
    <citation type="submission" date="2010-02" db="EMBL/GenBank/DDBJ databases">
        <authorList>
            <person name="Weinstock G."/>
            <person name="Sodergren E."/>
            <person name="Clifton S."/>
            <person name="Fulton L."/>
            <person name="Fulton B."/>
            <person name="Courtney L."/>
            <person name="Fronick C."/>
            <person name="Harrison M."/>
            <person name="Strong C."/>
            <person name="Farmer C."/>
            <person name="Delahaunty K."/>
            <person name="Markovic C."/>
            <person name="Hall O."/>
            <person name="Minx P."/>
            <person name="Tomlinson C."/>
            <person name="Mitreva M."/>
            <person name="Nelson J."/>
            <person name="Hou S."/>
            <person name="Wollam A."/>
            <person name="Pepin K.H."/>
            <person name="Johnson M."/>
            <person name="Bhonagiri V."/>
            <person name="Zhang X."/>
            <person name="Suruliraj S."/>
            <person name="Warren W."/>
            <person name="Chinwalla A."/>
            <person name="Mardis E.R."/>
            <person name="Wilson R.K."/>
        </authorList>
    </citation>
    <scope>NUCLEOTIDE SEQUENCE [LARGE SCALE GENOMIC DNA]</scope>
    <source>
        <strain evidence="3 4">DSM 2876</strain>
    </source>
</reference>
<feature type="domain" description="Putative zinc-finger" evidence="2">
    <location>
        <begin position="6"/>
        <end position="39"/>
    </location>
</feature>
<organism evidence="3 4">
    <name type="scientific">Eshraghiella crossota DSM 2876</name>
    <dbReference type="NCBI Taxonomy" id="511680"/>
    <lineage>
        <taxon>Bacteria</taxon>
        <taxon>Bacillati</taxon>
        <taxon>Bacillota</taxon>
        <taxon>Clostridia</taxon>
        <taxon>Lachnospirales</taxon>
        <taxon>Lachnospiraceae</taxon>
        <taxon>Eshraghiella</taxon>
    </lineage>
</organism>
<dbReference type="eggNOG" id="COG5660">
    <property type="taxonomic scope" value="Bacteria"/>
</dbReference>
<keyword evidence="1" id="KW-0812">Transmembrane</keyword>
<keyword evidence="4" id="KW-1185">Reference proteome</keyword>
<name>D4S1I5_9FIRM</name>
<evidence type="ECO:0000259" key="2">
    <source>
        <dbReference type="Pfam" id="PF13490"/>
    </source>
</evidence>
<dbReference type="AlphaFoldDB" id="D4S1I5"/>
<keyword evidence="1" id="KW-0472">Membrane</keyword>
<proteinExistence type="predicted"/>
<keyword evidence="1" id="KW-1133">Transmembrane helix</keyword>